<protein>
    <submittedName>
        <fullName evidence="1">Uncharacterized protein</fullName>
    </submittedName>
</protein>
<accession>A0A0F9AXY6</accession>
<organism evidence="1">
    <name type="scientific">marine sediment metagenome</name>
    <dbReference type="NCBI Taxonomy" id="412755"/>
    <lineage>
        <taxon>unclassified sequences</taxon>
        <taxon>metagenomes</taxon>
        <taxon>ecological metagenomes</taxon>
    </lineage>
</organism>
<dbReference type="AlphaFoldDB" id="A0A0F9AXY6"/>
<dbReference type="EMBL" id="LAZR01040427">
    <property type="protein sequence ID" value="KKL14514.1"/>
    <property type="molecule type" value="Genomic_DNA"/>
</dbReference>
<sequence>MMKITKEMLEECKIPKPKLSIAQTFENGDEYYEDENYVGWNGMCVRKTKEARP</sequence>
<evidence type="ECO:0000313" key="1">
    <source>
        <dbReference type="EMBL" id="KKL14514.1"/>
    </source>
</evidence>
<reference evidence="1" key="1">
    <citation type="journal article" date="2015" name="Nature">
        <title>Complex archaea that bridge the gap between prokaryotes and eukaryotes.</title>
        <authorList>
            <person name="Spang A."/>
            <person name="Saw J.H."/>
            <person name="Jorgensen S.L."/>
            <person name="Zaremba-Niedzwiedzka K."/>
            <person name="Martijn J."/>
            <person name="Lind A.E."/>
            <person name="van Eijk R."/>
            <person name="Schleper C."/>
            <person name="Guy L."/>
            <person name="Ettema T.J."/>
        </authorList>
    </citation>
    <scope>NUCLEOTIDE SEQUENCE</scope>
</reference>
<gene>
    <name evidence="1" type="ORF">LCGC14_2514890</name>
</gene>
<comment type="caution">
    <text evidence="1">The sequence shown here is derived from an EMBL/GenBank/DDBJ whole genome shotgun (WGS) entry which is preliminary data.</text>
</comment>
<proteinExistence type="predicted"/>
<name>A0A0F9AXY6_9ZZZZ</name>